<name>A0AAN9SD49_PSOTE</name>
<dbReference type="EMBL" id="JAYMYS010000005">
    <property type="protein sequence ID" value="KAK7391878.1"/>
    <property type="molecule type" value="Genomic_DNA"/>
</dbReference>
<sequence>MNPPAITLMNPGTCRVGYSIPSRRGWFPFDFPSIACRRGSRFRRSLLLKEGRSSVIFLSEFLFVPLPRGGRLLVE</sequence>
<organism evidence="1 2">
    <name type="scientific">Psophocarpus tetragonolobus</name>
    <name type="common">Winged bean</name>
    <name type="synonym">Dolichos tetragonolobus</name>
    <dbReference type="NCBI Taxonomy" id="3891"/>
    <lineage>
        <taxon>Eukaryota</taxon>
        <taxon>Viridiplantae</taxon>
        <taxon>Streptophyta</taxon>
        <taxon>Embryophyta</taxon>
        <taxon>Tracheophyta</taxon>
        <taxon>Spermatophyta</taxon>
        <taxon>Magnoliopsida</taxon>
        <taxon>eudicotyledons</taxon>
        <taxon>Gunneridae</taxon>
        <taxon>Pentapetalae</taxon>
        <taxon>rosids</taxon>
        <taxon>fabids</taxon>
        <taxon>Fabales</taxon>
        <taxon>Fabaceae</taxon>
        <taxon>Papilionoideae</taxon>
        <taxon>50 kb inversion clade</taxon>
        <taxon>NPAAA clade</taxon>
        <taxon>indigoferoid/millettioid clade</taxon>
        <taxon>Phaseoleae</taxon>
        <taxon>Psophocarpus</taxon>
    </lineage>
</organism>
<evidence type="ECO:0000313" key="2">
    <source>
        <dbReference type="Proteomes" id="UP001386955"/>
    </source>
</evidence>
<keyword evidence="2" id="KW-1185">Reference proteome</keyword>
<accession>A0AAN9SD49</accession>
<reference evidence="1 2" key="1">
    <citation type="submission" date="2024-01" db="EMBL/GenBank/DDBJ databases">
        <title>The genomes of 5 underutilized Papilionoideae crops provide insights into root nodulation and disease resistanc.</title>
        <authorList>
            <person name="Jiang F."/>
        </authorList>
    </citation>
    <scope>NUCLEOTIDE SEQUENCE [LARGE SCALE GENOMIC DNA]</scope>
    <source>
        <strain evidence="1">DUOXIRENSHENG_FW03</strain>
        <tissue evidence="1">Leaves</tissue>
    </source>
</reference>
<gene>
    <name evidence="1" type="ORF">VNO78_20301</name>
</gene>
<evidence type="ECO:0000313" key="1">
    <source>
        <dbReference type="EMBL" id="KAK7391878.1"/>
    </source>
</evidence>
<dbReference type="Proteomes" id="UP001386955">
    <property type="component" value="Unassembled WGS sequence"/>
</dbReference>
<proteinExistence type="predicted"/>
<protein>
    <submittedName>
        <fullName evidence="1">Uncharacterized protein</fullName>
    </submittedName>
</protein>
<comment type="caution">
    <text evidence="1">The sequence shown here is derived from an EMBL/GenBank/DDBJ whole genome shotgun (WGS) entry which is preliminary data.</text>
</comment>
<dbReference type="AlphaFoldDB" id="A0AAN9SD49"/>